<dbReference type="RefSeq" id="WP_149817397.1">
    <property type="nucleotide sequence ID" value="NZ_VUOA01000019.1"/>
</dbReference>
<reference evidence="6 7" key="2">
    <citation type="submission" date="2019-09" db="EMBL/GenBank/DDBJ databases">
        <authorList>
            <person name="Jin C."/>
        </authorList>
    </citation>
    <scope>NUCLEOTIDE SEQUENCE [LARGE SCALE GENOMIC DNA]</scope>
    <source>
        <strain evidence="6 7">BN140002</strain>
    </source>
</reference>
<dbReference type="OrthoDB" id="9775392at2"/>
<evidence type="ECO:0000256" key="3">
    <source>
        <dbReference type="ARBA" id="ARBA00023125"/>
    </source>
</evidence>
<feature type="domain" description="HTH lysR-type" evidence="5">
    <location>
        <begin position="1"/>
        <end position="57"/>
    </location>
</feature>
<evidence type="ECO:0000256" key="2">
    <source>
        <dbReference type="ARBA" id="ARBA00023015"/>
    </source>
</evidence>
<dbReference type="EMBL" id="VUOA01000019">
    <property type="protein sequence ID" value="KAA2237520.1"/>
    <property type="molecule type" value="Genomic_DNA"/>
</dbReference>
<dbReference type="InterPro" id="IPR050950">
    <property type="entry name" value="HTH-type_LysR_regulators"/>
</dbReference>
<dbReference type="Pfam" id="PF00126">
    <property type="entry name" value="HTH_1"/>
    <property type="match status" value="1"/>
</dbReference>
<dbReference type="Gene3D" id="1.10.10.10">
    <property type="entry name" value="Winged helix-like DNA-binding domain superfamily/Winged helix DNA-binding domain"/>
    <property type="match status" value="1"/>
</dbReference>
<sequence length="299" mass="33017">MIDKLEYLIALARQQHFGRAAEACGVTQPTLSAGLKQLESGLGVLLVQRGARYRGLTPEGERVLAWALRIVGDVRQMRQEVGSLRQGLSGHLRIAVIPTALPMVPQITTPYRERYPDVRFTILSRTSAEIGAMIEGLEVEAGLSYLDEQPLGRLRSVPLYQERYCLLIAADHPFSSRETVTWAELGEVPLCLLTDDMQNRRILNRRLGEAGTQARTTLESNSMLVLIAHVRTGRWASIMPALLAETLDLTASVRTVRIVEPDAVHQVGLIVPEREPLPALTAALYKLAQKMSNNLVLGA</sequence>
<accession>A0A5B2VG90</accession>
<evidence type="ECO:0000256" key="1">
    <source>
        <dbReference type="ARBA" id="ARBA00009437"/>
    </source>
</evidence>
<reference evidence="6 7" key="1">
    <citation type="submission" date="2019-09" db="EMBL/GenBank/DDBJ databases">
        <title>Salinarimonas rosea gen. nov., sp. nov., a new member of the a-2 subgroup of the Proteobacteria.</title>
        <authorList>
            <person name="Liu J."/>
        </authorList>
    </citation>
    <scope>NUCLEOTIDE SEQUENCE [LARGE SCALE GENOMIC DNA]</scope>
    <source>
        <strain evidence="6 7">BN140002</strain>
    </source>
</reference>
<evidence type="ECO:0000313" key="7">
    <source>
        <dbReference type="Proteomes" id="UP000323142"/>
    </source>
</evidence>
<keyword evidence="4" id="KW-0804">Transcription</keyword>
<proteinExistence type="inferred from homology"/>
<dbReference type="PANTHER" id="PTHR30419">
    <property type="entry name" value="HTH-TYPE TRANSCRIPTIONAL REGULATOR YBHD"/>
    <property type="match status" value="1"/>
</dbReference>
<dbReference type="SUPFAM" id="SSF53850">
    <property type="entry name" value="Periplasmic binding protein-like II"/>
    <property type="match status" value="1"/>
</dbReference>
<dbReference type="FunFam" id="1.10.10.10:FF:000001">
    <property type="entry name" value="LysR family transcriptional regulator"/>
    <property type="match status" value="1"/>
</dbReference>
<keyword evidence="7" id="KW-1185">Reference proteome</keyword>
<dbReference type="CDD" id="cd05466">
    <property type="entry name" value="PBP2_LTTR_substrate"/>
    <property type="match status" value="1"/>
</dbReference>
<dbReference type="PANTHER" id="PTHR30419:SF31">
    <property type="entry name" value="BLR3139 PROTEIN"/>
    <property type="match status" value="1"/>
</dbReference>
<evidence type="ECO:0000259" key="5">
    <source>
        <dbReference type="PROSITE" id="PS50931"/>
    </source>
</evidence>
<dbReference type="InterPro" id="IPR036388">
    <property type="entry name" value="WH-like_DNA-bd_sf"/>
</dbReference>
<dbReference type="PROSITE" id="PS50931">
    <property type="entry name" value="HTH_LYSR"/>
    <property type="match status" value="1"/>
</dbReference>
<dbReference type="InterPro" id="IPR005119">
    <property type="entry name" value="LysR_subst-bd"/>
</dbReference>
<dbReference type="PRINTS" id="PR00039">
    <property type="entry name" value="HTHLYSR"/>
</dbReference>
<gene>
    <name evidence="6" type="ORF">F0L46_11070</name>
</gene>
<dbReference type="GO" id="GO:0003677">
    <property type="term" value="F:DNA binding"/>
    <property type="evidence" value="ECO:0007669"/>
    <property type="project" value="UniProtKB-KW"/>
</dbReference>
<dbReference type="Proteomes" id="UP000323142">
    <property type="component" value="Unassembled WGS sequence"/>
</dbReference>
<dbReference type="SUPFAM" id="SSF46785">
    <property type="entry name" value="Winged helix' DNA-binding domain"/>
    <property type="match status" value="1"/>
</dbReference>
<evidence type="ECO:0000313" key="6">
    <source>
        <dbReference type="EMBL" id="KAA2237520.1"/>
    </source>
</evidence>
<dbReference type="GO" id="GO:0005829">
    <property type="term" value="C:cytosol"/>
    <property type="evidence" value="ECO:0007669"/>
    <property type="project" value="TreeGrafter"/>
</dbReference>
<evidence type="ECO:0000256" key="4">
    <source>
        <dbReference type="ARBA" id="ARBA00023163"/>
    </source>
</evidence>
<protein>
    <submittedName>
        <fullName evidence="6">LysR family transcriptional regulator</fullName>
    </submittedName>
</protein>
<dbReference type="AlphaFoldDB" id="A0A5B2VG90"/>
<organism evidence="6 7">
    <name type="scientific">Salinarimonas soli</name>
    <dbReference type="NCBI Taxonomy" id="1638099"/>
    <lineage>
        <taxon>Bacteria</taxon>
        <taxon>Pseudomonadati</taxon>
        <taxon>Pseudomonadota</taxon>
        <taxon>Alphaproteobacteria</taxon>
        <taxon>Hyphomicrobiales</taxon>
        <taxon>Salinarimonadaceae</taxon>
        <taxon>Salinarimonas</taxon>
    </lineage>
</organism>
<dbReference type="InterPro" id="IPR036390">
    <property type="entry name" value="WH_DNA-bd_sf"/>
</dbReference>
<dbReference type="Gene3D" id="3.40.190.290">
    <property type="match status" value="1"/>
</dbReference>
<keyword evidence="3" id="KW-0238">DNA-binding</keyword>
<comment type="caution">
    <text evidence="6">The sequence shown here is derived from an EMBL/GenBank/DDBJ whole genome shotgun (WGS) entry which is preliminary data.</text>
</comment>
<name>A0A5B2VG90_9HYPH</name>
<dbReference type="Pfam" id="PF03466">
    <property type="entry name" value="LysR_substrate"/>
    <property type="match status" value="1"/>
</dbReference>
<dbReference type="GO" id="GO:0003700">
    <property type="term" value="F:DNA-binding transcription factor activity"/>
    <property type="evidence" value="ECO:0007669"/>
    <property type="project" value="InterPro"/>
</dbReference>
<dbReference type="InterPro" id="IPR000847">
    <property type="entry name" value="LysR_HTH_N"/>
</dbReference>
<comment type="similarity">
    <text evidence="1">Belongs to the LysR transcriptional regulatory family.</text>
</comment>
<keyword evidence="2" id="KW-0805">Transcription regulation</keyword>